<evidence type="ECO:0000256" key="4">
    <source>
        <dbReference type="ARBA" id="ARBA00022771"/>
    </source>
</evidence>
<dbReference type="PROSITE" id="PS51030">
    <property type="entry name" value="NUCLEAR_REC_DBD_2"/>
    <property type="match status" value="1"/>
</dbReference>
<keyword evidence="9" id="KW-0675">Receptor</keyword>
<dbReference type="CDD" id="cd06960">
    <property type="entry name" value="NR_DBD_HNF4A"/>
    <property type="match status" value="1"/>
</dbReference>
<evidence type="ECO:0000256" key="11">
    <source>
        <dbReference type="SAM" id="MobiDB-lite"/>
    </source>
</evidence>
<keyword evidence="4" id="KW-0863">Zinc-finger</keyword>
<evidence type="ECO:0000256" key="1">
    <source>
        <dbReference type="ARBA" id="ARBA00004123"/>
    </source>
</evidence>
<dbReference type="AlphaFoldDB" id="A0A1I7T5J3"/>
<keyword evidence="5" id="KW-0862">Zinc</keyword>
<dbReference type="GO" id="GO:0003700">
    <property type="term" value="F:DNA-binding transcription factor activity"/>
    <property type="evidence" value="ECO:0007669"/>
    <property type="project" value="InterPro"/>
</dbReference>
<evidence type="ECO:0000256" key="7">
    <source>
        <dbReference type="ARBA" id="ARBA00023125"/>
    </source>
</evidence>
<organism evidence="14 15">
    <name type="scientific">Caenorhabditis tropicalis</name>
    <dbReference type="NCBI Taxonomy" id="1561998"/>
    <lineage>
        <taxon>Eukaryota</taxon>
        <taxon>Metazoa</taxon>
        <taxon>Ecdysozoa</taxon>
        <taxon>Nematoda</taxon>
        <taxon>Chromadorea</taxon>
        <taxon>Rhabditida</taxon>
        <taxon>Rhabditina</taxon>
        <taxon>Rhabditomorpha</taxon>
        <taxon>Rhabditoidea</taxon>
        <taxon>Rhabditidae</taxon>
        <taxon>Peloderinae</taxon>
        <taxon>Caenorhabditis</taxon>
    </lineage>
</organism>
<reference evidence="15" key="1">
    <citation type="submission" date="2016-11" db="UniProtKB">
        <authorList>
            <consortium name="WormBaseParasite"/>
        </authorList>
    </citation>
    <scope>IDENTIFICATION</scope>
</reference>
<dbReference type="InterPro" id="IPR035500">
    <property type="entry name" value="NHR-like_dom_sf"/>
</dbReference>
<dbReference type="PRINTS" id="PR00047">
    <property type="entry name" value="STROIDFINGER"/>
</dbReference>
<dbReference type="SUPFAM" id="SSF48508">
    <property type="entry name" value="Nuclear receptor ligand-binding domain"/>
    <property type="match status" value="1"/>
</dbReference>
<dbReference type="FunFam" id="3.30.50.10:FF:000030">
    <property type="entry name" value="Nuclear Hormone Receptor family"/>
    <property type="match status" value="1"/>
</dbReference>
<dbReference type="GO" id="GO:0000978">
    <property type="term" value="F:RNA polymerase II cis-regulatory region sequence-specific DNA binding"/>
    <property type="evidence" value="ECO:0007669"/>
    <property type="project" value="InterPro"/>
</dbReference>
<dbReference type="InterPro" id="IPR001628">
    <property type="entry name" value="Znf_hrmn_rcpt"/>
</dbReference>
<evidence type="ECO:0000313" key="14">
    <source>
        <dbReference type="Proteomes" id="UP000095282"/>
    </source>
</evidence>
<dbReference type="PANTHER" id="PTHR45886:SF14">
    <property type="entry name" value="NUCLEAR HORMONE RECEPTOR FAMILY-RELATED"/>
    <property type="match status" value="1"/>
</dbReference>
<keyword evidence="10" id="KW-0539">Nucleus</keyword>
<evidence type="ECO:0000256" key="3">
    <source>
        <dbReference type="ARBA" id="ARBA00022723"/>
    </source>
</evidence>
<proteinExistence type="inferred from homology"/>
<evidence type="ECO:0000313" key="15">
    <source>
        <dbReference type="WBParaSite" id="Csp11.Scaffold513.g2604.t1"/>
    </source>
</evidence>
<evidence type="ECO:0000256" key="9">
    <source>
        <dbReference type="ARBA" id="ARBA00023170"/>
    </source>
</evidence>
<dbReference type="Proteomes" id="UP000095282">
    <property type="component" value="Unplaced"/>
</dbReference>
<comment type="subcellular location">
    <subcellularLocation>
        <location evidence="1">Nucleus</location>
    </subcellularLocation>
</comment>
<dbReference type="SUPFAM" id="SSF57716">
    <property type="entry name" value="Glucocorticoid receptor-like (DNA-binding domain)"/>
    <property type="match status" value="1"/>
</dbReference>
<dbReference type="PANTHER" id="PTHR45886">
    <property type="entry name" value="NUCLEAR HORMONE RECEPTOR FAMILY-RELATED-RELATED"/>
    <property type="match status" value="1"/>
</dbReference>
<dbReference type="GO" id="GO:0005634">
    <property type="term" value="C:nucleus"/>
    <property type="evidence" value="ECO:0007669"/>
    <property type="project" value="UniProtKB-SubCell"/>
</dbReference>
<dbReference type="PROSITE" id="PS51843">
    <property type="entry name" value="NR_LBD"/>
    <property type="match status" value="1"/>
</dbReference>
<feature type="region of interest" description="Disordered" evidence="11">
    <location>
        <begin position="1"/>
        <end position="37"/>
    </location>
</feature>
<dbReference type="WBParaSite" id="Csp11.Scaffold513.g2604.t1">
    <property type="protein sequence ID" value="Csp11.Scaffold513.g2604.t1"/>
    <property type="gene ID" value="Csp11.Scaffold513.g2604"/>
</dbReference>
<protein>
    <submittedName>
        <fullName evidence="15">Nuclear receptor domain-containing protein</fullName>
    </submittedName>
</protein>
<dbReference type="STRING" id="1561998.A0A1I7T5J3"/>
<dbReference type="InterPro" id="IPR049636">
    <property type="entry name" value="HNF4-like_DBD"/>
</dbReference>
<dbReference type="InterPro" id="IPR013088">
    <property type="entry name" value="Znf_NHR/GATA"/>
</dbReference>
<name>A0A1I7T5J3_9PELO</name>
<keyword evidence="3" id="KW-0479">Metal-binding</keyword>
<evidence type="ECO:0000259" key="13">
    <source>
        <dbReference type="PROSITE" id="PS51843"/>
    </source>
</evidence>
<evidence type="ECO:0000256" key="10">
    <source>
        <dbReference type="ARBA" id="ARBA00023242"/>
    </source>
</evidence>
<dbReference type="InterPro" id="IPR000536">
    <property type="entry name" value="Nucl_hrmn_rcpt_lig-bd"/>
</dbReference>
<keyword evidence="6" id="KW-0805">Transcription regulation</keyword>
<dbReference type="Pfam" id="PF00105">
    <property type="entry name" value="zf-C4"/>
    <property type="match status" value="1"/>
</dbReference>
<sequence>MLPDIDQIDSPSSSNSSTPSPTQVSPGGKTKTHRKSGKPYQFVPSACQVCFGKATGHHYDVASCNGCKSFFRRVTIEKLVYKCGEKNNCYDGFKPGDSIPKCRACRYKRCVNAGMNPLGIQSELRKHSESTSIEETVITGKEVVVLPKITEPPKSIEAQVSDLIQHLMNLDLKTNSFRDCSYNPMVFPTLKEAVKDETSIIGFGDRFGPMPGWPLSPEVIEQARKPNPKPGSPKILPANVKRWLMYDLLTVVEMTKTFDFFRKLSEMDRYYLCRDTTLMVSNLTKAFFSVENKTDRIIRADGQTMGPPPAWIPKELIDKLVIDIMKRAISTLIRMKCTKIEFLLLRAILLCNSAAPDISNNARTLLSAERAKYTVALLNYSMANHGVEGPGRFAEILNVIDVLERQQKDQRDVNTYIFLYRPKHVKLPLLDDVMMTC</sequence>
<evidence type="ECO:0000256" key="6">
    <source>
        <dbReference type="ARBA" id="ARBA00023015"/>
    </source>
</evidence>
<keyword evidence="14" id="KW-1185">Reference proteome</keyword>
<feature type="compositionally biased region" description="Low complexity" evidence="11">
    <location>
        <begin position="10"/>
        <end position="26"/>
    </location>
</feature>
<comment type="similarity">
    <text evidence="2">Belongs to the nuclear hormone receptor family.</text>
</comment>
<dbReference type="eggNOG" id="KOG3575">
    <property type="taxonomic scope" value="Eukaryota"/>
</dbReference>
<keyword evidence="8" id="KW-0804">Transcription</keyword>
<dbReference type="Gene3D" id="1.10.565.10">
    <property type="entry name" value="Retinoid X Receptor"/>
    <property type="match status" value="1"/>
</dbReference>
<dbReference type="GO" id="GO:0008270">
    <property type="term" value="F:zinc ion binding"/>
    <property type="evidence" value="ECO:0007669"/>
    <property type="project" value="UniProtKB-KW"/>
</dbReference>
<feature type="domain" description="Nuclear receptor" evidence="12">
    <location>
        <begin position="44"/>
        <end position="122"/>
    </location>
</feature>
<evidence type="ECO:0000259" key="12">
    <source>
        <dbReference type="PROSITE" id="PS51030"/>
    </source>
</evidence>
<keyword evidence="7" id="KW-0238">DNA-binding</keyword>
<evidence type="ECO:0000256" key="2">
    <source>
        <dbReference type="ARBA" id="ARBA00005993"/>
    </source>
</evidence>
<feature type="domain" description="NR LBD" evidence="13">
    <location>
        <begin position="159"/>
        <end position="436"/>
    </location>
</feature>
<dbReference type="SMART" id="SM00399">
    <property type="entry name" value="ZnF_C4"/>
    <property type="match status" value="1"/>
</dbReference>
<dbReference type="Gene3D" id="3.30.50.10">
    <property type="entry name" value="Erythroid Transcription Factor GATA-1, subunit A"/>
    <property type="match status" value="1"/>
</dbReference>
<dbReference type="Pfam" id="PF00104">
    <property type="entry name" value="Hormone_recep"/>
    <property type="match status" value="1"/>
</dbReference>
<accession>A0A1I7T5J3</accession>
<evidence type="ECO:0000256" key="8">
    <source>
        <dbReference type="ARBA" id="ARBA00023163"/>
    </source>
</evidence>
<evidence type="ECO:0000256" key="5">
    <source>
        <dbReference type="ARBA" id="ARBA00022833"/>
    </source>
</evidence>
<dbReference type="SMART" id="SM00430">
    <property type="entry name" value="HOLI"/>
    <property type="match status" value="1"/>
</dbReference>